<comment type="caution">
    <text evidence="7">The sequence shown here is derived from an EMBL/GenBank/DDBJ whole genome shotgun (WGS) entry which is preliminary data.</text>
</comment>
<dbReference type="KEGG" id="smp:10802264"/>
<gene>
    <name evidence="7" type="ORF">SMAC_08406</name>
</gene>
<comment type="catalytic activity">
    <reaction evidence="1">
        <text>Hydrolysis of terminal, non-reducing (1-&gt;4)-linked alpha-D-glucose residues with release of alpha-D-glucose.</text>
        <dbReference type="EC" id="3.2.1.20"/>
    </reaction>
</comment>
<evidence type="ECO:0000259" key="5">
    <source>
        <dbReference type="Pfam" id="PF01055"/>
    </source>
</evidence>
<reference evidence="7 8" key="1">
    <citation type="journal article" date="2010" name="PLoS Genet.">
        <title>De novo assembly of a 40 Mb eukaryotic genome from short sequence reads: Sordaria macrospora, a model organism for fungal morphogenesis.</title>
        <authorList>
            <person name="Nowrousian M."/>
            <person name="Stajich J."/>
            <person name="Chu M."/>
            <person name="Engh I."/>
            <person name="Espagne E."/>
            <person name="Halliday K."/>
            <person name="Kamerewerd J."/>
            <person name="Kempken F."/>
            <person name="Knab B."/>
            <person name="Kuo H.C."/>
            <person name="Osiewacz H.D."/>
            <person name="Poeggeler S."/>
            <person name="Read N."/>
            <person name="Seiler S."/>
            <person name="Smith K."/>
            <person name="Zickler D."/>
            <person name="Kueck U."/>
            <person name="Freitag M."/>
        </authorList>
    </citation>
    <scope>NUCLEOTIDE SEQUENCE [LARGE SCALE GENOMIC DNA]</scope>
    <source>
        <strain evidence="8">ATCC MYA-333 / DSM 997 / K(L3346) / K-hell</strain>
        <tissue evidence="7">Mycelium</tissue>
    </source>
</reference>
<feature type="region of interest" description="Disordered" evidence="4">
    <location>
        <begin position="189"/>
        <end position="213"/>
    </location>
</feature>
<dbReference type="SUPFAM" id="SSF51445">
    <property type="entry name" value="(Trans)glycosidases"/>
    <property type="match status" value="1"/>
</dbReference>
<feature type="compositionally biased region" description="Basic and acidic residues" evidence="4">
    <location>
        <begin position="1422"/>
        <end position="1448"/>
    </location>
</feature>
<keyword evidence="8" id="KW-1185">Reference proteome</keyword>
<dbReference type="eggNOG" id="KOG1066">
    <property type="taxonomic scope" value="Eukaryota"/>
</dbReference>
<accession>F7WA27</accession>
<evidence type="ECO:0000256" key="1">
    <source>
        <dbReference type="ARBA" id="ARBA00001657"/>
    </source>
</evidence>
<feature type="region of interest" description="Disordered" evidence="4">
    <location>
        <begin position="1273"/>
        <end position="1304"/>
    </location>
</feature>
<dbReference type="GeneID" id="10802264"/>
<protein>
    <recommendedName>
        <fullName evidence="3">alpha-glucosidase</fullName>
        <ecNumber evidence="3">3.2.1.20</ecNumber>
    </recommendedName>
</protein>
<dbReference type="PANTHER" id="PTHR22762">
    <property type="entry name" value="ALPHA-GLUCOSIDASE"/>
    <property type="match status" value="1"/>
</dbReference>
<feature type="region of interest" description="Disordered" evidence="4">
    <location>
        <begin position="1154"/>
        <end position="1196"/>
    </location>
</feature>
<comment type="similarity">
    <text evidence="2">Belongs to the glycosyl hydrolase 31 family.</text>
</comment>
<dbReference type="PANTHER" id="PTHR22762:SF89">
    <property type="entry name" value="ALPHA-XYLOSIDASE"/>
    <property type="match status" value="1"/>
</dbReference>
<evidence type="ECO:0000256" key="4">
    <source>
        <dbReference type="SAM" id="MobiDB-lite"/>
    </source>
</evidence>
<dbReference type="HOGENOM" id="CLU_005043_1_0_1"/>
<feature type="compositionally biased region" description="Polar residues" evidence="4">
    <location>
        <begin position="192"/>
        <end position="204"/>
    </location>
</feature>
<dbReference type="VEuPathDB" id="FungiDB:SMAC_08406"/>
<evidence type="ECO:0000259" key="6">
    <source>
        <dbReference type="Pfam" id="PF21365"/>
    </source>
</evidence>
<dbReference type="Proteomes" id="UP000001881">
    <property type="component" value="Unassembled WGS sequence"/>
</dbReference>
<feature type="domain" description="Glycoside hydrolase family 31 TIM barrel" evidence="5">
    <location>
        <begin position="651"/>
        <end position="957"/>
    </location>
</feature>
<dbReference type="InterPro" id="IPR000322">
    <property type="entry name" value="Glyco_hydro_31_TIM"/>
</dbReference>
<dbReference type="EC" id="3.2.1.20" evidence="3"/>
<dbReference type="Gene3D" id="3.20.20.80">
    <property type="entry name" value="Glycosidases"/>
    <property type="match status" value="1"/>
</dbReference>
<dbReference type="GO" id="GO:0005975">
    <property type="term" value="P:carbohydrate metabolic process"/>
    <property type="evidence" value="ECO:0007669"/>
    <property type="project" value="InterPro"/>
</dbReference>
<feature type="compositionally biased region" description="Polar residues" evidence="4">
    <location>
        <begin position="1273"/>
        <end position="1296"/>
    </location>
</feature>
<dbReference type="OrthoDB" id="1334205at2759"/>
<dbReference type="SUPFAM" id="SSF51011">
    <property type="entry name" value="Glycosyl hydrolase domain"/>
    <property type="match status" value="1"/>
</dbReference>
<dbReference type="InterPro" id="IPR017853">
    <property type="entry name" value="GH"/>
</dbReference>
<evidence type="ECO:0000313" key="8">
    <source>
        <dbReference type="Proteomes" id="UP000001881"/>
    </source>
</evidence>
<feature type="region of interest" description="Disordered" evidence="4">
    <location>
        <begin position="1414"/>
        <end position="1448"/>
    </location>
</feature>
<organism evidence="7 8">
    <name type="scientific">Sordaria macrospora (strain ATCC MYA-333 / DSM 997 / K(L3346) / K-hell)</name>
    <dbReference type="NCBI Taxonomy" id="771870"/>
    <lineage>
        <taxon>Eukaryota</taxon>
        <taxon>Fungi</taxon>
        <taxon>Dikarya</taxon>
        <taxon>Ascomycota</taxon>
        <taxon>Pezizomycotina</taxon>
        <taxon>Sordariomycetes</taxon>
        <taxon>Sordariomycetidae</taxon>
        <taxon>Sordariales</taxon>
        <taxon>Sordariaceae</taxon>
        <taxon>Sordaria</taxon>
    </lineage>
</organism>
<dbReference type="CDD" id="cd06595">
    <property type="entry name" value="GH31_u1"/>
    <property type="match status" value="1"/>
</dbReference>
<dbReference type="Pfam" id="PF01055">
    <property type="entry name" value="Glyco_hydro_31_2nd"/>
    <property type="match status" value="1"/>
</dbReference>
<dbReference type="GO" id="GO:0004558">
    <property type="term" value="F:alpha-1,4-glucosidase activity"/>
    <property type="evidence" value="ECO:0007669"/>
    <property type="project" value="UniProtKB-EC"/>
</dbReference>
<feature type="compositionally biased region" description="Low complexity" evidence="4">
    <location>
        <begin position="92"/>
        <end position="113"/>
    </location>
</feature>
<proteinExistence type="inferred from homology"/>
<dbReference type="InterPro" id="IPR013780">
    <property type="entry name" value="Glyco_hydro_b"/>
</dbReference>
<dbReference type="GO" id="GO:0006491">
    <property type="term" value="P:N-glycan processing"/>
    <property type="evidence" value="ECO:0007669"/>
    <property type="project" value="TreeGrafter"/>
</dbReference>
<name>F7WA27_SORMK</name>
<evidence type="ECO:0000313" key="7">
    <source>
        <dbReference type="EMBL" id="CCC14095.1"/>
    </source>
</evidence>
<feature type="compositionally biased region" description="Acidic residues" evidence="4">
    <location>
        <begin position="1159"/>
        <end position="1170"/>
    </location>
</feature>
<dbReference type="EMBL" id="CABT02000057">
    <property type="protein sequence ID" value="CCC14095.1"/>
    <property type="molecule type" value="Genomic_DNA"/>
</dbReference>
<dbReference type="InterPro" id="IPR048395">
    <property type="entry name" value="Glyco_hydro_31_C"/>
</dbReference>
<dbReference type="InParanoid" id="F7WA27"/>
<evidence type="ECO:0000256" key="2">
    <source>
        <dbReference type="ARBA" id="ARBA00007806"/>
    </source>
</evidence>
<dbReference type="Pfam" id="PF21365">
    <property type="entry name" value="Glyco_hydro_31_3rd"/>
    <property type="match status" value="1"/>
</dbReference>
<feature type="domain" description="Glycosyl hydrolase family 31 C-terminal" evidence="6">
    <location>
        <begin position="966"/>
        <end position="1058"/>
    </location>
</feature>
<evidence type="ECO:0000256" key="3">
    <source>
        <dbReference type="ARBA" id="ARBA00012741"/>
    </source>
</evidence>
<dbReference type="Gene3D" id="2.60.40.1180">
    <property type="entry name" value="Golgi alpha-mannosidase II"/>
    <property type="match status" value="1"/>
</dbReference>
<feature type="region of interest" description="Disordered" evidence="4">
    <location>
        <begin position="84"/>
        <end position="113"/>
    </location>
</feature>
<dbReference type="STRING" id="771870.F7WA27"/>
<sequence length="1448" mass="163174">MSADNQKPKQPAAEDGFWHNGNFFAWAPPVTKPPPARIPTRLVVAAILHDPTKDVEVVTESTTKALEKATTTAAEVPALRPATDTVIPVPTPNQQPESTSTSQTTESKPETTTFVSHNGHTFAWAPAVTNNVSQTVQLRPLPSHLLQPFNPPPSIASRTMAIRMPGLRESVWIGRIIIIIIITSSSSSSSSVTKQQSEPQSKPDTNMIDDFSHNGHSFAWASSETTRQSDSRSLMPAMMTSKLVTAKLEQIRQRMAERPEADIGALDAALSRATNSSQQVNEWRKTWLDELVRKSHTEPKRKRLDLQQEALDIQQEAMCLQREAQGRAGIPISTYPPPQSHPLQLLSSPPKLFKDFQGELAVARRLAVSSITRSQDFSSCRIDDDLHEELRNLRTIPTRTMGERRPLSRSYPQHQAAPVQDWIAQQTAFEPLPSNVTAEPPKDLPSRYSFDNKIDKPQGDVPSRYSFTADPVANPKSVVQGQGHKGHYRFSVLTDKLVRFEWSQDGGFEDRASTTAFFRSFPTPEFQVDENKDKLEIVTKYFHLSYDKNQFSSDGLTVKAGNDVWHYDGKSYGDLGGTARTLDRADGRIPLEPGVLSRKAYAVLDDSASMLFEDGWIATRKPGRKDGYLFAYHGDHKAAIKDFYRLSGGQPLLPRWALGNWWSRYHAYSDKEYLALMKRFANENIPLNVAVIDMDWHKVNIPSKYGSGWTGYSWNPDLFPFPENFLDSLHSMGLKATVNDHPADGIRAFEDQYKVVAKALGHDISKEEPIRFDCTDKKFLDAYFDVLKANLEEEGIDFWWIDWQQGNRSRIPGVDPLWVLNHYHYLTSRRNVKTTATPITFSRYAGAGSHRYPIGFSGDTLITWASLQFQPEFTATASNIGYGWWSHDIGGHYAGVRSNELTTRWVQFGCFSPILRLHSEKSQWNSKEPWLYEPEARKVMTEYLQLRYRLIPFLYTMNVRACYESEPLMQPMYWNHKDEEAYTVPNQYYFGPDLIVAPITTPNDSSTLMGSVRAWLPDTGRRYIDIRHPSLVYDGGRYVDVHRPLSEIPVFAREGTIIPLDTARSSGYRKHGVTRPRSITIQLVVGADAYFELVEEPTDAVPAAQADRPDPSTFVRTPIRWNQKEGILTIGPEVNGKGENRTWTLELLGHTERMNPDIYGEDDDVDDEASTSDPDAGRNQTERAQRKRRRDILRNTALPGVVHDPSLAAFIPGYGPEPHAEHSTRLHLGTTGTKPGMLSFFQMQSMLAARAPSQQSQGNNAHTNMMSADEGINQNESQSQNPFQTQTQTQDKNGQTPPEKPNKAQEQLVCKLGKNLQLDVVDIHARLHHMLYRCEMEYPMKQIILDLVTRDGGAPVKERVERLWKMGNVPESVKSAVMEIWAADSRSKGSAAGVVYLKGGEVFQGALGAQVEGEKNDDEAEVVVKERDSGSEKEWEEDVRSEQSYEFV</sequence>